<dbReference type="Proteomes" id="UP000177791">
    <property type="component" value="Unassembled WGS sequence"/>
</dbReference>
<reference evidence="4 5" key="1">
    <citation type="submission" date="2016-08" db="EMBL/GenBank/DDBJ databases">
        <title>Hymenobacter coccineus sp. nov., Hymenobacter lapidarius sp. nov. and Hymenobacter glacialis sp. nov., isolated from Antarctic soil.</title>
        <authorList>
            <person name="Sedlacek I."/>
            <person name="Kralova S."/>
            <person name="Kyrova K."/>
            <person name="Maslanova I."/>
            <person name="Stankova E."/>
            <person name="Vrbovska V."/>
            <person name="Nemec M."/>
            <person name="Bartak M."/>
            <person name="Svec P."/>
            <person name="Busse H.-J."/>
            <person name="Pantucek R."/>
        </authorList>
    </citation>
    <scope>NUCLEOTIDE SEQUENCE [LARGE SCALE GENOMIC DNA]</scope>
    <source>
        <strain evidence="4 5">CCM 8648</strain>
    </source>
</reference>
<keyword evidence="4" id="KW-0540">Nuclease</keyword>
<evidence type="ECO:0000313" key="4">
    <source>
        <dbReference type="EMBL" id="OGX82700.1"/>
    </source>
</evidence>
<dbReference type="InterPro" id="IPR038718">
    <property type="entry name" value="SNF2-like_sf"/>
</dbReference>
<organism evidence="4 5">
    <name type="scientific">Hymenobacter glacialis</name>
    <dbReference type="NCBI Taxonomy" id="1908236"/>
    <lineage>
        <taxon>Bacteria</taxon>
        <taxon>Pseudomonadati</taxon>
        <taxon>Bacteroidota</taxon>
        <taxon>Cytophagia</taxon>
        <taxon>Cytophagales</taxon>
        <taxon>Hymenobacteraceae</taxon>
        <taxon>Hymenobacter</taxon>
    </lineage>
</organism>
<dbReference type="Gene3D" id="3.40.50.10810">
    <property type="entry name" value="Tandem AAA-ATPase domain"/>
    <property type="match status" value="1"/>
</dbReference>
<keyword evidence="5" id="KW-1185">Reference proteome</keyword>
<dbReference type="EMBL" id="MDZC01000095">
    <property type="protein sequence ID" value="OGX82700.1"/>
    <property type="molecule type" value="Genomic_DNA"/>
</dbReference>
<dbReference type="OrthoDB" id="9814088at2"/>
<gene>
    <name evidence="4" type="ORF">BEN48_17545</name>
</gene>
<dbReference type="InterPro" id="IPR014001">
    <property type="entry name" value="Helicase_ATP-bd"/>
</dbReference>
<dbReference type="PROSITE" id="PS51192">
    <property type="entry name" value="HELICASE_ATP_BIND_1"/>
    <property type="match status" value="1"/>
</dbReference>
<dbReference type="SMART" id="SM00490">
    <property type="entry name" value="HELICc"/>
    <property type="match status" value="1"/>
</dbReference>
<evidence type="ECO:0000259" key="2">
    <source>
        <dbReference type="PROSITE" id="PS51192"/>
    </source>
</evidence>
<comment type="caution">
    <text evidence="4">The sequence shown here is derived from an EMBL/GenBank/DDBJ whole genome shotgun (WGS) entry which is preliminary data.</text>
</comment>
<dbReference type="Pfam" id="PF00271">
    <property type="entry name" value="Helicase_C"/>
    <property type="match status" value="1"/>
</dbReference>
<dbReference type="STRING" id="1908236.BEN48_17545"/>
<evidence type="ECO:0000313" key="5">
    <source>
        <dbReference type="Proteomes" id="UP000177791"/>
    </source>
</evidence>
<proteinExistence type="predicted"/>
<accession>A0A1G1SVP6</accession>
<sequence length="817" mass="93508">PPALVTNWQRTARDFQVENHFQFITNGSLHRVLNEENYDYHNADQYDLVVVDESHKFRNDYTGMYLELQEICKRPRARRADNGDDRKKVLLVSATPLNNSPADIENQLYLFQDRRNSTLKGVRNLQEYFKPIKDKYKKLSAEKKLNIPKLKALFAQLRNDVIEPLVIRRTRKDIENNPEYLADLKEQGIKFPKQREPIAVDYLLDDDLAKLFADTVALVSPFDEDGNKVAGGLEYYRYRAIEHLVKEEDRKQYGSVESISDRLASIMRTLLVKRLESSFCAFRGSLSRLNKAIGNMLTMFDNDRIFVAPDLDVNKLLEEGYSYDEIEQKINEKAGNNREFKAADFDKDFANLLRTEQKKVVALLKRWQSVHHDPKLDEFIHRIKNTFLTKKTNPSGKLVIFTESTETAGDLVACLQEHHYDRVLSVNASNRKSLQQTIRDNFDANLAEDKWADDYDIVITTEVLAEGVNLHRSSVIVNYDVPWNATRLMQRIGRVNRIGTRANEVFVYNFYPSAEGDVQITLVNKALRKLQAFHSAFGEDNKIFSVLEEVGEGKLFGSRIQQEESETEKYLTFLRQFKREHPKRFKEIANLPHKARCGRAADQVPPERRPVYDVDSQATYPMGGASVAYFKADNHPGTFSLVPATGQPVELTFLESARIFEAAQAEKALPLPAQHHQQTLRGLEFFLSEKVQQNIRQTVNKKQLNNTENAALKYLQLMVKEAPTAQKRNALQRFRKAIEAGKFAAQGLPKEVNEFFAAHHPLLPAQIPAVLEKLFTSILDRYALSGDDDDAAPTDDRAPRPIINPTIVLTVSFGAES</sequence>
<dbReference type="GO" id="GO:0004519">
    <property type="term" value="F:endonuclease activity"/>
    <property type="evidence" value="ECO:0007669"/>
    <property type="project" value="UniProtKB-KW"/>
</dbReference>
<keyword evidence="4" id="KW-0255">Endonuclease</keyword>
<dbReference type="InterPro" id="IPR001650">
    <property type="entry name" value="Helicase_C-like"/>
</dbReference>
<evidence type="ECO:0000256" key="1">
    <source>
        <dbReference type="ARBA" id="ARBA00022801"/>
    </source>
</evidence>
<feature type="non-terminal residue" evidence="4">
    <location>
        <position position="1"/>
    </location>
</feature>
<dbReference type="GO" id="GO:0016787">
    <property type="term" value="F:hydrolase activity"/>
    <property type="evidence" value="ECO:0007669"/>
    <property type="project" value="UniProtKB-KW"/>
</dbReference>
<evidence type="ECO:0000259" key="3">
    <source>
        <dbReference type="PROSITE" id="PS51194"/>
    </source>
</evidence>
<dbReference type="CDD" id="cd18793">
    <property type="entry name" value="SF2_C_SNF"/>
    <property type="match status" value="1"/>
</dbReference>
<protein>
    <submittedName>
        <fullName evidence="4">Restriction endonuclease subunit R</fullName>
    </submittedName>
</protein>
<dbReference type="InterPro" id="IPR027417">
    <property type="entry name" value="P-loop_NTPase"/>
</dbReference>
<dbReference type="SUPFAM" id="SSF52540">
    <property type="entry name" value="P-loop containing nucleoside triphosphate hydrolases"/>
    <property type="match status" value="1"/>
</dbReference>
<dbReference type="AlphaFoldDB" id="A0A1G1SVP6"/>
<name>A0A1G1SVP6_9BACT</name>
<dbReference type="PANTHER" id="PTHR45766:SF6">
    <property type="entry name" value="SWI_SNF-RELATED MATRIX-ASSOCIATED ACTIN-DEPENDENT REGULATOR OF CHROMATIN SUBFAMILY A-LIKE PROTEIN 1"/>
    <property type="match status" value="1"/>
</dbReference>
<feature type="domain" description="Helicase C-terminal" evidence="3">
    <location>
        <begin position="375"/>
        <end position="566"/>
    </location>
</feature>
<dbReference type="PANTHER" id="PTHR45766">
    <property type="entry name" value="DNA ANNEALING HELICASE AND ENDONUCLEASE ZRANB3 FAMILY MEMBER"/>
    <property type="match status" value="1"/>
</dbReference>
<dbReference type="RefSeq" id="WP_070735664.1">
    <property type="nucleotide sequence ID" value="NZ_MDZC01000095.1"/>
</dbReference>
<dbReference type="Gene3D" id="3.40.50.300">
    <property type="entry name" value="P-loop containing nucleotide triphosphate hydrolases"/>
    <property type="match status" value="1"/>
</dbReference>
<feature type="domain" description="Helicase ATP-binding" evidence="2">
    <location>
        <begin position="1"/>
        <end position="114"/>
    </location>
</feature>
<dbReference type="PROSITE" id="PS51194">
    <property type="entry name" value="HELICASE_CTER"/>
    <property type="match status" value="1"/>
</dbReference>
<dbReference type="InterPro" id="IPR049730">
    <property type="entry name" value="SNF2/RAD54-like_C"/>
</dbReference>
<keyword evidence="1" id="KW-0378">Hydrolase</keyword>